<dbReference type="EMBL" id="CP090171">
    <property type="protein sequence ID" value="UJO21842.1"/>
    <property type="molecule type" value="Genomic_DNA"/>
</dbReference>
<dbReference type="Pfam" id="PF24864">
    <property type="entry name" value="DUF7730"/>
    <property type="match status" value="1"/>
</dbReference>
<proteinExistence type="predicted"/>
<dbReference type="GeneID" id="71988686"/>
<evidence type="ECO:0000259" key="1">
    <source>
        <dbReference type="Pfam" id="PF24864"/>
    </source>
</evidence>
<keyword evidence="3" id="KW-1185">Reference proteome</keyword>
<protein>
    <recommendedName>
        <fullName evidence="1">DUF7730 domain-containing protein</fullName>
    </recommendedName>
</protein>
<dbReference type="PANTHER" id="PTHR42085:SF2">
    <property type="entry name" value="F-BOX DOMAIN-CONTAINING PROTEIN"/>
    <property type="match status" value="1"/>
</dbReference>
<dbReference type="InterPro" id="IPR038883">
    <property type="entry name" value="AN11006-like"/>
</dbReference>
<organism evidence="2 3">
    <name type="scientific">Passalora fulva</name>
    <name type="common">Tomato leaf mold</name>
    <name type="synonym">Cladosporium fulvum</name>
    <dbReference type="NCBI Taxonomy" id="5499"/>
    <lineage>
        <taxon>Eukaryota</taxon>
        <taxon>Fungi</taxon>
        <taxon>Dikarya</taxon>
        <taxon>Ascomycota</taxon>
        <taxon>Pezizomycotina</taxon>
        <taxon>Dothideomycetes</taxon>
        <taxon>Dothideomycetidae</taxon>
        <taxon>Mycosphaerellales</taxon>
        <taxon>Mycosphaerellaceae</taxon>
        <taxon>Fulvia</taxon>
    </lineage>
</organism>
<dbReference type="PANTHER" id="PTHR42085">
    <property type="entry name" value="F-BOX DOMAIN-CONTAINING PROTEIN"/>
    <property type="match status" value="1"/>
</dbReference>
<evidence type="ECO:0000313" key="2">
    <source>
        <dbReference type="EMBL" id="UJO21842.1"/>
    </source>
</evidence>
<dbReference type="AlphaFoldDB" id="A0A9Q8PG91"/>
<dbReference type="RefSeq" id="XP_047766208.1">
    <property type="nucleotide sequence ID" value="XM_047907956.1"/>
</dbReference>
<sequence length="265" mass="30221">MSVSDSLEMQAIVEDSLHTMRRHLLQQTPFLDAAALNSALVAAGRTTKKTLQQQRIATEKSRARFDFFKLPAELRNRIYELVILGRHERKVYDENDPENWNNVCIQNAAILDNNHNFFHFGNCINGEPDYNETRQKDAMPPSLAQVCRRIRNETLPIFYGQKTFTAYVNTRYMPTFKPGTMAGVTRWLRCVGTDQVPLIKHLRIRLPLVSHCVIRCQCVRRCHFWKPKDAADVVAQLGLEHSGVPPVAIIVEAMPGQPGSRGLVR</sequence>
<dbReference type="KEGG" id="ffu:CLAFUR5_08808"/>
<dbReference type="OrthoDB" id="3650781at2759"/>
<dbReference type="InterPro" id="IPR056632">
    <property type="entry name" value="DUF7730"/>
</dbReference>
<name>A0A9Q8PG91_PASFU</name>
<gene>
    <name evidence="2" type="ORF">CLAFUR5_08808</name>
</gene>
<dbReference type="Proteomes" id="UP000756132">
    <property type="component" value="Chromosome 9"/>
</dbReference>
<reference evidence="2" key="2">
    <citation type="journal article" date="2022" name="Microb. Genom.">
        <title>A chromosome-scale genome assembly of the tomato pathogen Cladosporium fulvum reveals a compartmentalized genome architecture and the presence of a dispensable chromosome.</title>
        <authorList>
            <person name="Zaccaron A.Z."/>
            <person name="Chen L.H."/>
            <person name="Samaras A."/>
            <person name="Stergiopoulos I."/>
        </authorList>
    </citation>
    <scope>NUCLEOTIDE SEQUENCE</scope>
    <source>
        <strain evidence="2">Race5_Kim</strain>
    </source>
</reference>
<evidence type="ECO:0000313" key="3">
    <source>
        <dbReference type="Proteomes" id="UP000756132"/>
    </source>
</evidence>
<feature type="domain" description="DUF7730" evidence="1">
    <location>
        <begin position="66"/>
        <end position="173"/>
    </location>
</feature>
<accession>A0A9Q8PG91</accession>
<reference evidence="2" key="1">
    <citation type="submission" date="2021-12" db="EMBL/GenBank/DDBJ databases">
        <authorList>
            <person name="Zaccaron A."/>
            <person name="Stergiopoulos I."/>
        </authorList>
    </citation>
    <scope>NUCLEOTIDE SEQUENCE</scope>
    <source>
        <strain evidence="2">Race5_Kim</strain>
    </source>
</reference>